<evidence type="ECO:0000256" key="6">
    <source>
        <dbReference type="ARBA" id="ARBA00022729"/>
    </source>
</evidence>
<evidence type="ECO:0000256" key="2">
    <source>
        <dbReference type="ARBA" id="ARBA00004536"/>
    </source>
</evidence>
<keyword evidence="6 17" id="KW-0732">Signal</keyword>
<dbReference type="Proteomes" id="UP001230051">
    <property type="component" value="Unassembled WGS sequence"/>
</dbReference>
<dbReference type="FunFam" id="2.60.40.60:FF:000009">
    <property type="entry name" value="Cadherin 24"/>
    <property type="match status" value="1"/>
</dbReference>
<evidence type="ECO:0000256" key="5">
    <source>
        <dbReference type="ARBA" id="ARBA00022723"/>
    </source>
</evidence>
<feature type="signal peptide" evidence="17">
    <location>
        <begin position="1"/>
        <end position="21"/>
    </location>
</feature>
<dbReference type="Pfam" id="PF01049">
    <property type="entry name" value="CADH_Y-type_LIR"/>
    <property type="match status" value="1"/>
</dbReference>
<dbReference type="PRINTS" id="PR00205">
    <property type="entry name" value="CADHERIN"/>
</dbReference>
<evidence type="ECO:0000313" key="19">
    <source>
        <dbReference type="EMBL" id="KAK1174097.1"/>
    </source>
</evidence>
<keyword evidence="20" id="KW-1185">Reference proteome</keyword>
<evidence type="ECO:0000256" key="17">
    <source>
        <dbReference type="SAM" id="SignalP"/>
    </source>
</evidence>
<dbReference type="FunFam" id="2.60.40.60:FF:000008">
    <property type="entry name" value="Cadherin 24"/>
    <property type="match status" value="1"/>
</dbReference>
<dbReference type="Pfam" id="PF00028">
    <property type="entry name" value="Cadherin"/>
    <property type="match status" value="5"/>
</dbReference>
<dbReference type="FunFam" id="2.60.40.60:FF:000012">
    <property type="entry name" value="Cadherin 24"/>
    <property type="match status" value="1"/>
</dbReference>
<dbReference type="GO" id="GO:0034332">
    <property type="term" value="P:adherens junction organization"/>
    <property type="evidence" value="ECO:0007669"/>
    <property type="project" value="TreeGrafter"/>
</dbReference>
<feature type="transmembrane region" description="Helical" evidence="16">
    <location>
        <begin position="599"/>
        <end position="630"/>
    </location>
</feature>
<evidence type="ECO:0000256" key="16">
    <source>
        <dbReference type="SAM" id="Phobius"/>
    </source>
</evidence>
<protein>
    <submittedName>
        <fullName evidence="19">Cadherin-7-like isoform X1</fullName>
    </submittedName>
</protein>
<dbReference type="GO" id="GO:0002009">
    <property type="term" value="P:morphogenesis of an epithelium"/>
    <property type="evidence" value="ECO:0007669"/>
    <property type="project" value="UniProtKB-ARBA"/>
</dbReference>
<evidence type="ECO:0000256" key="12">
    <source>
        <dbReference type="ARBA" id="ARBA00023180"/>
    </source>
</evidence>
<dbReference type="GO" id="GO:0016342">
    <property type="term" value="C:catenin complex"/>
    <property type="evidence" value="ECO:0007669"/>
    <property type="project" value="TreeGrafter"/>
</dbReference>
<dbReference type="FunFam" id="2.60.40.60:FF:000017">
    <property type="entry name" value="Cadherin 24"/>
    <property type="match status" value="1"/>
</dbReference>
<comment type="function">
    <text evidence="15">Cadherins are calcium-dependent cell adhesion proteins.</text>
</comment>
<dbReference type="GO" id="GO:0007043">
    <property type="term" value="P:cell-cell junction assembly"/>
    <property type="evidence" value="ECO:0007669"/>
    <property type="project" value="TreeGrafter"/>
</dbReference>
<dbReference type="EMBL" id="JAGXEW010000003">
    <property type="protein sequence ID" value="KAK1174097.1"/>
    <property type="molecule type" value="Genomic_DNA"/>
</dbReference>
<dbReference type="GO" id="GO:0008013">
    <property type="term" value="F:beta-catenin binding"/>
    <property type="evidence" value="ECO:0007669"/>
    <property type="project" value="TreeGrafter"/>
</dbReference>
<accession>A0AAD8GGY0</accession>
<dbReference type="GO" id="GO:0007156">
    <property type="term" value="P:homophilic cell adhesion via plasma membrane adhesion molecules"/>
    <property type="evidence" value="ECO:0007669"/>
    <property type="project" value="InterPro"/>
</dbReference>
<dbReference type="AlphaFoldDB" id="A0AAD8GGY0"/>
<keyword evidence="4 14" id="KW-0812">Transmembrane</keyword>
<dbReference type="GO" id="GO:0005509">
    <property type="term" value="F:calcium ion binding"/>
    <property type="evidence" value="ECO:0007669"/>
    <property type="project" value="UniProtKB-UniRule"/>
</dbReference>
<dbReference type="GO" id="GO:0044331">
    <property type="term" value="P:cell-cell adhesion mediated by cadherin"/>
    <property type="evidence" value="ECO:0007669"/>
    <property type="project" value="TreeGrafter"/>
</dbReference>
<organism evidence="19 20">
    <name type="scientific">Acipenser oxyrinchus oxyrinchus</name>
    <dbReference type="NCBI Taxonomy" id="40147"/>
    <lineage>
        <taxon>Eukaryota</taxon>
        <taxon>Metazoa</taxon>
        <taxon>Chordata</taxon>
        <taxon>Craniata</taxon>
        <taxon>Vertebrata</taxon>
        <taxon>Euteleostomi</taxon>
        <taxon>Actinopterygii</taxon>
        <taxon>Chondrostei</taxon>
        <taxon>Acipenseriformes</taxon>
        <taxon>Acipenseridae</taxon>
        <taxon>Acipenser</taxon>
    </lineage>
</organism>
<dbReference type="PANTHER" id="PTHR24027:SF323">
    <property type="entry name" value="CADHERIN-19"/>
    <property type="match status" value="1"/>
</dbReference>
<name>A0AAD8GGY0_ACIOX</name>
<evidence type="ECO:0000256" key="10">
    <source>
        <dbReference type="ARBA" id="ARBA00022989"/>
    </source>
</evidence>
<feature type="domain" description="Cadherin" evidence="18">
    <location>
        <begin position="263"/>
        <end position="377"/>
    </location>
</feature>
<gene>
    <name evidence="19" type="primary">Cdh7</name>
    <name evidence="19" type="ORF">AOXY_G4381</name>
</gene>
<dbReference type="GO" id="GO:0005912">
    <property type="term" value="C:adherens junction"/>
    <property type="evidence" value="ECO:0007669"/>
    <property type="project" value="UniProtKB-SubCell"/>
</dbReference>
<keyword evidence="7" id="KW-0677">Repeat</keyword>
<keyword evidence="3" id="KW-1003">Cell membrane</keyword>
<dbReference type="InterPro" id="IPR002126">
    <property type="entry name" value="Cadherin-like_dom"/>
</dbReference>
<feature type="chain" id="PRO_5042280222" evidence="17">
    <location>
        <begin position="22"/>
        <end position="784"/>
    </location>
</feature>
<comment type="caution">
    <text evidence="19">The sequence shown here is derived from an EMBL/GenBank/DDBJ whole genome shotgun (WGS) entry which is preliminary data.</text>
</comment>
<feature type="domain" description="Cadherin" evidence="18">
    <location>
        <begin position="73"/>
        <end position="153"/>
    </location>
</feature>
<keyword evidence="11 16" id="KW-0472">Membrane</keyword>
<feature type="domain" description="Cadherin" evidence="18">
    <location>
        <begin position="482"/>
        <end position="599"/>
    </location>
</feature>
<comment type="subcellular location">
    <subcellularLocation>
        <location evidence="2">Cell junction</location>
        <location evidence="2">Adherens junction</location>
    </subcellularLocation>
    <subcellularLocation>
        <location evidence="1 14">Cell membrane</location>
        <topology evidence="1 14">Single-pass type I membrane protein</topology>
    </subcellularLocation>
</comment>
<keyword evidence="5" id="KW-0479">Metal-binding</keyword>
<dbReference type="InterPro" id="IPR000233">
    <property type="entry name" value="Cadherin_Y-type_LIR"/>
</dbReference>
<dbReference type="Gene3D" id="4.10.900.10">
    <property type="entry name" value="TCF3-CBD (Catenin binding domain)"/>
    <property type="match status" value="1"/>
</dbReference>
<evidence type="ECO:0000256" key="1">
    <source>
        <dbReference type="ARBA" id="ARBA00004251"/>
    </source>
</evidence>
<dbReference type="GO" id="GO:0016339">
    <property type="term" value="P:calcium-dependent cell-cell adhesion via plasma membrane cell adhesion molecules"/>
    <property type="evidence" value="ECO:0007669"/>
    <property type="project" value="TreeGrafter"/>
</dbReference>
<keyword evidence="10 16" id="KW-1133">Transmembrane helix</keyword>
<dbReference type="SUPFAM" id="SSF49313">
    <property type="entry name" value="Cadherin-like"/>
    <property type="match status" value="5"/>
</dbReference>
<keyword evidence="9 14" id="KW-0130">Cell adhesion</keyword>
<keyword evidence="12" id="KW-0325">Glycoprotein</keyword>
<evidence type="ECO:0000256" key="15">
    <source>
        <dbReference type="RuleBase" id="RU004357"/>
    </source>
</evidence>
<dbReference type="GO" id="GO:0045296">
    <property type="term" value="F:cadherin binding"/>
    <property type="evidence" value="ECO:0007669"/>
    <property type="project" value="TreeGrafter"/>
</dbReference>
<dbReference type="SMART" id="SM00112">
    <property type="entry name" value="CA"/>
    <property type="match status" value="5"/>
</dbReference>
<evidence type="ECO:0000256" key="4">
    <source>
        <dbReference type="ARBA" id="ARBA00022692"/>
    </source>
</evidence>
<dbReference type="FunFam" id="2.60.40.60:FF:000014">
    <property type="entry name" value="Cadherin 8"/>
    <property type="match status" value="1"/>
</dbReference>
<dbReference type="InterPro" id="IPR027397">
    <property type="entry name" value="Catenin-bd_sf"/>
</dbReference>
<dbReference type="PANTHER" id="PTHR24027">
    <property type="entry name" value="CADHERIN-23"/>
    <property type="match status" value="1"/>
</dbReference>
<evidence type="ECO:0000313" key="20">
    <source>
        <dbReference type="Proteomes" id="UP001230051"/>
    </source>
</evidence>
<feature type="domain" description="Cadherin" evidence="18">
    <location>
        <begin position="378"/>
        <end position="482"/>
    </location>
</feature>
<dbReference type="InterPro" id="IPR039808">
    <property type="entry name" value="Cadherin"/>
</dbReference>
<evidence type="ECO:0000256" key="13">
    <source>
        <dbReference type="PROSITE-ProRule" id="PRU00043"/>
    </source>
</evidence>
<evidence type="ECO:0000256" key="9">
    <source>
        <dbReference type="ARBA" id="ARBA00022889"/>
    </source>
</evidence>
<dbReference type="FunFam" id="4.10.900.10:FF:000001">
    <property type="entry name" value="Cadherin 2"/>
    <property type="match status" value="1"/>
</dbReference>
<keyword evidence="8 13" id="KW-0106">Calcium</keyword>
<reference evidence="19" key="1">
    <citation type="submission" date="2022-02" db="EMBL/GenBank/DDBJ databases">
        <title>Atlantic sturgeon de novo genome assembly.</title>
        <authorList>
            <person name="Stock M."/>
            <person name="Klopp C."/>
            <person name="Guiguen Y."/>
            <person name="Cabau C."/>
            <person name="Parinello H."/>
            <person name="Santidrian Yebra-Pimentel E."/>
            <person name="Kuhl H."/>
            <person name="Dirks R.P."/>
            <person name="Guessner J."/>
            <person name="Wuertz S."/>
            <person name="Du K."/>
            <person name="Schartl M."/>
        </authorList>
    </citation>
    <scope>NUCLEOTIDE SEQUENCE</scope>
    <source>
        <strain evidence="19">STURGEONOMICS-FGT-2020</strain>
        <tissue evidence="19">Whole blood</tissue>
    </source>
</reference>
<evidence type="ECO:0000256" key="14">
    <source>
        <dbReference type="RuleBase" id="RU003318"/>
    </source>
</evidence>
<evidence type="ECO:0000256" key="7">
    <source>
        <dbReference type="ARBA" id="ARBA00022737"/>
    </source>
</evidence>
<dbReference type="PROSITE" id="PS50268">
    <property type="entry name" value="CADHERIN_2"/>
    <property type="match status" value="5"/>
</dbReference>
<evidence type="ECO:0000256" key="3">
    <source>
        <dbReference type="ARBA" id="ARBA00022475"/>
    </source>
</evidence>
<dbReference type="InterPro" id="IPR020894">
    <property type="entry name" value="Cadherin_CS"/>
</dbReference>
<evidence type="ECO:0000259" key="18">
    <source>
        <dbReference type="PROSITE" id="PS50268"/>
    </source>
</evidence>
<dbReference type="GO" id="GO:0016477">
    <property type="term" value="P:cell migration"/>
    <property type="evidence" value="ECO:0007669"/>
    <property type="project" value="TreeGrafter"/>
</dbReference>
<proteinExistence type="predicted"/>
<dbReference type="CDD" id="cd11304">
    <property type="entry name" value="Cadherin_repeat"/>
    <property type="match status" value="5"/>
</dbReference>
<sequence length="784" mass="88593">MNCYAWLPMLIAFSMLGHCFPKETNARQHLQIKKPTQQEQHVSHRRIRRGWKWNQLFVPEEDPGPLCVGQLKSDDDKGNFSIKYILLGEGAGEVFRIDEDTGFIYTMKKLDREEKAFYTMRAQAINRLTMQPVEPESEFIIKVQDINDNKPQFQNGPYVASIPEMCEVETSVIQVTATDADDPTHGNSARLIYSILQGQPYFSVEPKTGIIFTSLPDMDREAKEQHLVIIQVKDMVGQQGGFSATTTVTVNLADINDNGPKFQQKLYHFSVPESAAIGTVIGRIMADDSDIGENAEMNYTIEEIDSSDVFDIMTDPDTQEGILILNKHLDYESKRRFSIRAVATNKHIDPRIVNLNQFKDLTDIKITVEDVDEPPVFTALEYMLEILENSSTGTFVGAVTARDQDVANNPIRYHIDQNTDLKRMFKIAAHNGTIMIAKPLDRETASWHNLTVSASEEKKNGFISRVPVFIRVLDINDNAPEFSKRYRPYVCETAKPGQLIQTISATDKDDPVEGHHFYFTLATKTSTNTNFTVRDNQDNTAGVLTRKIAFSRQEQVFFLLPIVITDNGEPALSSTNTLTIRVCDCYPDGSCSSGGVEAFALYVGISPGGLIAILSCFLITLVLLLLILAVRRYKKEKVNSEKWEEVTENVVRYEDEGVEQDTKAFDVVTLRSHRKRKEPTPRTDMTALIRMSLRQSLRIGPDDDVFREFILERLHEADTDPCAPPYNSLQTYAFEGDGSVAGSLSSLESDSTDTDQNYEYLSNWGPRFKRLASMYENGVKDRDF</sequence>
<feature type="domain" description="Cadherin" evidence="18">
    <location>
        <begin position="154"/>
        <end position="262"/>
    </location>
</feature>
<dbReference type="PROSITE" id="PS00232">
    <property type="entry name" value="CADHERIN_1"/>
    <property type="match status" value="2"/>
</dbReference>
<dbReference type="InterPro" id="IPR015919">
    <property type="entry name" value="Cadherin-like_sf"/>
</dbReference>
<evidence type="ECO:0000256" key="8">
    <source>
        <dbReference type="ARBA" id="ARBA00022837"/>
    </source>
</evidence>
<dbReference type="GO" id="GO:0000902">
    <property type="term" value="P:cell morphogenesis"/>
    <property type="evidence" value="ECO:0007669"/>
    <property type="project" value="TreeGrafter"/>
</dbReference>
<evidence type="ECO:0000256" key="11">
    <source>
        <dbReference type="ARBA" id="ARBA00023136"/>
    </source>
</evidence>
<dbReference type="Gene3D" id="2.60.40.60">
    <property type="entry name" value="Cadherins"/>
    <property type="match status" value="5"/>
</dbReference>